<accession>A0AB39Z9Z4</accession>
<keyword evidence="1" id="KW-0812">Transmembrane</keyword>
<feature type="transmembrane region" description="Helical" evidence="1">
    <location>
        <begin position="60"/>
        <end position="77"/>
    </location>
</feature>
<proteinExistence type="predicted"/>
<reference evidence="3" key="1">
    <citation type="submission" date="2025-08" db="UniProtKB">
        <authorList>
            <consortium name="RefSeq"/>
        </authorList>
    </citation>
    <scope>IDENTIFICATION</scope>
</reference>
<name>A0AB39Z9Z4_DROSZ</name>
<evidence type="ECO:0000313" key="3">
    <source>
        <dbReference type="RefSeq" id="XP_016930817.1"/>
    </source>
</evidence>
<keyword evidence="1" id="KW-0472">Membrane</keyword>
<sequence length="248" mass="28842">MMHRYHNRKVAAEILRDLYESWLIVVIGMFVHWNHLRLLAYDPISPLDPLSQLPMGENQRWAGLFFGCGVILAILQYRARWVRRCRHRVSLLMLVAELVLVLQLTEWMDRQLWQPFLGITRELFLALGGAQWGSWLFSQWPAAQSLLLSGVAFDYFRLVTSFAIFIAAFDSTAGNWRVSVEFLLIGYLPETSTRSQLIQEKHRKKSLERTRKGLLPTPSPESLIYKRLCYICMQKMNSEPLDLEISGL</sequence>
<feature type="transmembrane region" description="Helical" evidence="1">
    <location>
        <begin position="21"/>
        <end position="40"/>
    </location>
</feature>
<organism evidence="2 3">
    <name type="scientific">Drosophila suzukii</name>
    <name type="common">Spotted-wing drosophila fruit fly</name>
    <dbReference type="NCBI Taxonomy" id="28584"/>
    <lineage>
        <taxon>Eukaryota</taxon>
        <taxon>Metazoa</taxon>
        <taxon>Ecdysozoa</taxon>
        <taxon>Arthropoda</taxon>
        <taxon>Hexapoda</taxon>
        <taxon>Insecta</taxon>
        <taxon>Pterygota</taxon>
        <taxon>Neoptera</taxon>
        <taxon>Endopterygota</taxon>
        <taxon>Diptera</taxon>
        <taxon>Brachycera</taxon>
        <taxon>Muscomorpha</taxon>
        <taxon>Ephydroidea</taxon>
        <taxon>Drosophilidae</taxon>
        <taxon>Drosophila</taxon>
        <taxon>Sophophora</taxon>
    </lineage>
</organism>
<keyword evidence="1" id="KW-1133">Transmembrane helix</keyword>
<dbReference type="GeneID" id="108010460"/>
<dbReference type="AlphaFoldDB" id="A0AB39Z9Z4"/>
<dbReference type="RefSeq" id="XP_016930817.1">
    <property type="nucleotide sequence ID" value="XM_017075328.4"/>
</dbReference>
<dbReference type="Proteomes" id="UP001652628">
    <property type="component" value="Chromosome X"/>
</dbReference>
<keyword evidence="2" id="KW-1185">Reference proteome</keyword>
<protein>
    <submittedName>
        <fullName evidence="3">Uncharacterized protein Andorra</fullName>
    </submittedName>
</protein>
<gene>
    <name evidence="3" type="primary">Andorra</name>
</gene>
<dbReference type="CTD" id="32798"/>
<feature type="transmembrane region" description="Helical" evidence="1">
    <location>
        <begin position="89"/>
        <end position="108"/>
    </location>
</feature>
<evidence type="ECO:0000313" key="2">
    <source>
        <dbReference type="Proteomes" id="UP001652628"/>
    </source>
</evidence>
<evidence type="ECO:0000256" key="1">
    <source>
        <dbReference type="SAM" id="Phobius"/>
    </source>
</evidence>
<feature type="transmembrane region" description="Helical" evidence="1">
    <location>
        <begin position="146"/>
        <end position="169"/>
    </location>
</feature>